<evidence type="ECO:0000256" key="1">
    <source>
        <dbReference type="SAM" id="MobiDB-lite"/>
    </source>
</evidence>
<dbReference type="AlphaFoldDB" id="A0A1D2N8I5"/>
<reference evidence="2 3" key="1">
    <citation type="journal article" date="2016" name="Genome Biol. Evol.">
        <title>Gene Family Evolution Reflects Adaptation to Soil Environmental Stressors in the Genome of the Collembolan Orchesella cincta.</title>
        <authorList>
            <person name="Faddeeva-Vakhrusheva A."/>
            <person name="Derks M.F."/>
            <person name="Anvar S.Y."/>
            <person name="Agamennone V."/>
            <person name="Suring W."/>
            <person name="Smit S."/>
            <person name="van Straalen N.M."/>
            <person name="Roelofs D."/>
        </authorList>
    </citation>
    <scope>NUCLEOTIDE SEQUENCE [LARGE SCALE GENOMIC DNA]</scope>
    <source>
        <tissue evidence="2">Mixed pool</tissue>
    </source>
</reference>
<dbReference type="SUPFAM" id="SSF47923">
    <property type="entry name" value="Ypt/Rab-GAP domain of gyp1p"/>
    <property type="match status" value="1"/>
</dbReference>
<dbReference type="EMBL" id="LJIJ01000147">
    <property type="protein sequence ID" value="ODN01562.1"/>
    <property type="molecule type" value="Genomic_DNA"/>
</dbReference>
<gene>
    <name evidence="2" type="ORF">Ocin01_05112</name>
</gene>
<dbReference type="InterPro" id="IPR035969">
    <property type="entry name" value="Rab-GAP_TBC_sf"/>
</dbReference>
<proteinExistence type="predicted"/>
<feature type="compositionally biased region" description="Polar residues" evidence="1">
    <location>
        <begin position="188"/>
        <end position="209"/>
    </location>
</feature>
<dbReference type="Gene3D" id="1.10.472.80">
    <property type="entry name" value="Ypt/Rab-GAP domain of gyp1p, domain 3"/>
    <property type="match status" value="1"/>
</dbReference>
<evidence type="ECO:0000313" key="2">
    <source>
        <dbReference type="EMBL" id="ODN01562.1"/>
    </source>
</evidence>
<dbReference type="Proteomes" id="UP000094527">
    <property type="component" value="Unassembled WGS sequence"/>
</dbReference>
<comment type="caution">
    <text evidence="2">The sequence shown here is derived from an EMBL/GenBank/DDBJ whole genome shotgun (WGS) entry which is preliminary data.</text>
</comment>
<protein>
    <submittedName>
        <fullName evidence="2">TBC1 domain family member 25</fullName>
    </submittedName>
</protein>
<accession>A0A1D2N8I5</accession>
<feature type="compositionally biased region" description="Polar residues" evidence="1">
    <location>
        <begin position="230"/>
        <end position="245"/>
    </location>
</feature>
<sequence length="401" mass="44483">MSLKVKFTHLNAHAMPPIPSLTSSYSKVCAIRRSSTALNAMDIRQRRYSNKKIKGNSTNLSLDENSLSSLSTSSAASIRSHRKPFYSLDESTEIISSSEFLSTSPFEILSPEMSENMPKPKMIKNLKEFWMIGRPKSFSSAADISPSTSTSFRTSTASSTYESIKHAYDADLNGQVFLDDSGSRSDEGTTPTEQCSLADSTKTYQCSSSVPNMPFVTSVRNLIRSENTISNRDSELSTSTESASKISGERMTSNSVNPASSSSSAIDNSRETSELNFNYRNNLNRCDVEGVSQGGESEHDSGHCLSESFENSVEPEFQTGATRQPSKMPNPETLGGGNPFLMFLCLTLLLQHRDHIMKNRMDYNETAMYFDKMIRKHNVSKVLAHARQMYSNYLKQNVSHA</sequence>
<dbReference type="OrthoDB" id="10264062at2759"/>
<keyword evidence="3" id="KW-1185">Reference proteome</keyword>
<feature type="compositionally biased region" description="Low complexity" evidence="1">
    <location>
        <begin position="253"/>
        <end position="267"/>
    </location>
</feature>
<feature type="region of interest" description="Disordered" evidence="1">
    <location>
        <begin position="230"/>
        <end position="270"/>
    </location>
</feature>
<feature type="region of interest" description="Disordered" evidence="1">
    <location>
        <begin position="178"/>
        <end position="209"/>
    </location>
</feature>
<evidence type="ECO:0000313" key="3">
    <source>
        <dbReference type="Proteomes" id="UP000094527"/>
    </source>
</evidence>
<dbReference type="STRING" id="48709.A0A1D2N8I5"/>
<organism evidence="2 3">
    <name type="scientific">Orchesella cincta</name>
    <name type="common">Springtail</name>
    <name type="synonym">Podura cincta</name>
    <dbReference type="NCBI Taxonomy" id="48709"/>
    <lineage>
        <taxon>Eukaryota</taxon>
        <taxon>Metazoa</taxon>
        <taxon>Ecdysozoa</taxon>
        <taxon>Arthropoda</taxon>
        <taxon>Hexapoda</taxon>
        <taxon>Collembola</taxon>
        <taxon>Entomobryomorpha</taxon>
        <taxon>Entomobryoidea</taxon>
        <taxon>Orchesellidae</taxon>
        <taxon>Orchesellinae</taxon>
        <taxon>Orchesella</taxon>
    </lineage>
</organism>
<dbReference type="OMA" id="NETAMYF"/>
<name>A0A1D2N8I5_ORCCI</name>